<evidence type="ECO:0000259" key="3">
    <source>
        <dbReference type="Pfam" id="PF05569"/>
    </source>
</evidence>
<keyword evidence="5" id="KW-1185">Reference proteome</keyword>
<sequence>MNALLQGQGWHIVGWTMVYFLAAGTVVILVGAALRFALRTASPTLRYTTSLTVFAVLALLPIAIVGSLASRVVPDHGPYSASKLAQLPVRVELKATASGTVTEQALLPEVMPFPSAESNLTPPVQTRDEIASLLTGAVEYLPWVWIVGTPLTFLLLASGLVGAERLRKTSRPLDAGPIIATCESLRKALQVGRQVRVAVCERVATPLLVGIVRPLILLPPAALTGWSPAELEMVLLHELAHVRRWDNLVNLAQRVVESLLFFHPAVWIASRWVRHDREDCCDAVVVAFTAKPQAYAELLLALASHGGLATSVAMSQHPVAHRIRRILNLEDEPMLVSRKTLVAVATGFLSLVLTIVLISPHSTDAEEPGVRAPETKASRERQRPEEEEVATEDNESTKEKSKLQEFSFSKTTQIEEIQSFVEFLKSKQGLEVSIRKNKDGTISVLGKALIEPTAHQVHFPSIEEQRAADVAYKLLHLELEKLSEEDLKRVQAMGYQGGMRIDSTYQVGSLNTGDLLVGLHVWPTESLNQVNEILNRDDIDQLSPLKFYVIRKKMVDNSKIGSLPLGPDQLVTGRVPVDLTEWKRLRSAIAKNTYSPHLIQTLHQQHRLDQQRLQNEIAKVQSQLQEANNQNKRSALEERVAALQAELARLAERQEAMKQQDHWKEPPALPQQPPQPPDVPIPPEDKSKESSEKGSALLYDGKTFDQWKRILMTELNEENRIECIKALAAFGASGMGKEAAMVIFDLADQYDFTETQSGKVVKLQNAIYSALTGSVDVGRTIPAEFWLDLLIQRLASNPDQWNRFAQIVLRDVKTQDPATKTKLRSLAKDENYAPKLRAAAVSSLIRTKNQLDDEQIQLLIFDALSAQEPELTSAILWHNLDQLLISNHLIEVQKLLFSGDREMREEVLKALNRMKYPQSAVRLLKPLLTLLDDPQQSADHLTALAAIFEISELIMLRPEAQAQAKESLFKILLEGDPDKLPAVIRTINRITNGTAQTEVLQRLMEINPDGAAGANADVEEARAYRFPHELKVERFASPQAIQNRSPDKKPAKARISPPWVTRKIEKVVQRVGLRTAEILLRTIGTRSHFGLGSTLEDDNTSSSADDIG</sequence>
<feature type="compositionally biased region" description="Basic and acidic residues" evidence="1">
    <location>
        <begin position="653"/>
        <end position="665"/>
    </location>
</feature>
<dbReference type="Proteomes" id="UP000323917">
    <property type="component" value="Chromosome"/>
</dbReference>
<dbReference type="Gene3D" id="1.25.10.10">
    <property type="entry name" value="Leucine-rich Repeat Variant"/>
    <property type="match status" value="1"/>
</dbReference>
<feature type="domain" description="Peptidase M56" evidence="3">
    <location>
        <begin position="23"/>
        <end position="323"/>
    </location>
</feature>
<keyword evidence="2" id="KW-0472">Membrane</keyword>
<feature type="compositionally biased region" description="Basic and acidic residues" evidence="1">
    <location>
        <begin position="373"/>
        <end position="384"/>
    </location>
</feature>
<dbReference type="CDD" id="cd07341">
    <property type="entry name" value="M56_BlaR1_MecR1_like"/>
    <property type="match status" value="1"/>
</dbReference>
<evidence type="ECO:0000313" key="5">
    <source>
        <dbReference type="Proteomes" id="UP000323917"/>
    </source>
</evidence>
<dbReference type="SUPFAM" id="SSF48371">
    <property type="entry name" value="ARM repeat"/>
    <property type="match status" value="1"/>
</dbReference>
<dbReference type="InterPro" id="IPR008756">
    <property type="entry name" value="Peptidase_M56"/>
</dbReference>
<organism evidence="4 5">
    <name type="scientific">Bythopirellula goksoeyrii</name>
    <dbReference type="NCBI Taxonomy" id="1400387"/>
    <lineage>
        <taxon>Bacteria</taxon>
        <taxon>Pseudomonadati</taxon>
        <taxon>Planctomycetota</taxon>
        <taxon>Planctomycetia</taxon>
        <taxon>Pirellulales</taxon>
        <taxon>Lacipirellulaceae</taxon>
        <taxon>Bythopirellula</taxon>
    </lineage>
</organism>
<accession>A0A5B9QK51</accession>
<proteinExistence type="predicted"/>
<feature type="compositionally biased region" description="Acidic residues" evidence="1">
    <location>
        <begin position="385"/>
        <end position="394"/>
    </location>
</feature>
<dbReference type="KEGG" id="bgok:Pr1d_52530"/>
<dbReference type="RefSeq" id="WP_148076073.1">
    <property type="nucleotide sequence ID" value="NZ_CP042913.1"/>
</dbReference>
<protein>
    <submittedName>
        <fullName evidence="4">Regulatory protein BlaR1</fullName>
    </submittedName>
</protein>
<evidence type="ECO:0000256" key="1">
    <source>
        <dbReference type="SAM" id="MobiDB-lite"/>
    </source>
</evidence>
<feature type="compositionally biased region" description="Pro residues" evidence="1">
    <location>
        <begin position="667"/>
        <end position="682"/>
    </location>
</feature>
<feature type="transmembrane region" description="Helical" evidence="2">
    <location>
        <begin position="50"/>
        <end position="69"/>
    </location>
</feature>
<dbReference type="InterPro" id="IPR052173">
    <property type="entry name" value="Beta-lactam_resp_regulator"/>
</dbReference>
<evidence type="ECO:0000256" key="2">
    <source>
        <dbReference type="SAM" id="Phobius"/>
    </source>
</evidence>
<name>A0A5B9QK51_9BACT</name>
<feature type="transmembrane region" description="Helical" evidence="2">
    <location>
        <begin position="12"/>
        <end position="38"/>
    </location>
</feature>
<dbReference type="EMBL" id="CP042913">
    <property type="protein sequence ID" value="QEG37905.1"/>
    <property type="molecule type" value="Genomic_DNA"/>
</dbReference>
<feature type="transmembrane region" description="Helical" evidence="2">
    <location>
        <begin position="143"/>
        <end position="163"/>
    </location>
</feature>
<dbReference type="InterPro" id="IPR011989">
    <property type="entry name" value="ARM-like"/>
</dbReference>
<keyword evidence="2" id="KW-0812">Transmembrane</keyword>
<dbReference type="Pfam" id="PF05569">
    <property type="entry name" value="Peptidase_M56"/>
    <property type="match status" value="1"/>
</dbReference>
<feature type="region of interest" description="Disordered" evidence="1">
    <location>
        <begin position="364"/>
        <end position="404"/>
    </location>
</feature>
<reference evidence="4 5" key="1">
    <citation type="submission" date="2019-08" db="EMBL/GenBank/DDBJ databases">
        <title>Deep-cultivation of Planctomycetes and their phenomic and genomic characterization uncovers novel biology.</title>
        <authorList>
            <person name="Wiegand S."/>
            <person name="Jogler M."/>
            <person name="Boedeker C."/>
            <person name="Pinto D."/>
            <person name="Vollmers J."/>
            <person name="Rivas-Marin E."/>
            <person name="Kohn T."/>
            <person name="Peeters S.H."/>
            <person name="Heuer A."/>
            <person name="Rast P."/>
            <person name="Oberbeckmann S."/>
            <person name="Bunk B."/>
            <person name="Jeske O."/>
            <person name="Meyerdierks A."/>
            <person name="Storesund J.E."/>
            <person name="Kallscheuer N."/>
            <person name="Luecker S."/>
            <person name="Lage O.M."/>
            <person name="Pohl T."/>
            <person name="Merkel B.J."/>
            <person name="Hornburger P."/>
            <person name="Mueller R.-W."/>
            <person name="Bruemmer F."/>
            <person name="Labrenz M."/>
            <person name="Spormann A.M."/>
            <person name="Op den Camp H."/>
            <person name="Overmann J."/>
            <person name="Amann R."/>
            <person name="Jetten M.S.M."/>
            <person name="Mascher T."/>
            <person name="Medema M.H."/>
            <person name="Devos D.P."/>
            <person name="Kaster A.-K."/>
            <person name="Ovreas L."/>
            <person name="Rohde M."/>
            <person name="Galperin M.Y."/>
            <person name="Jogler C."/>
        </authorList>
    </citation>
    <scope>NUCLEOTIDE SEQUENCE [LARGE SCALE GENOMIC DNA]</scope>
    <source>
        <strain evidence="4 5">Pr1d</strain>
    </source>
</reference>
<feature type="region of interest" description="Disordered" evidence="1">
    <location>
        <begin position="653"/>
        <end position="695"/>
    </location>
</feature>
<evidence type="ECO:0000313" key="4">
    <source>
        <dbReference type="EMBL" id="QEG37905.1"/>
    </source>
</evidence>
<feature type="transmembrane region" description="Helical" evidence="2">
    <location>
        <begin position="340"/>
        <end position="358"/>
    </location>
</feature>
<dbReference type="PANTHER" id="PTHR34978:SF3">
    <property type="entry name" value="SLR0241 PROTEIN"/>
    <property type="match status" value="1"/>
</dbReference>
<feature type="compositionally biased region" description="Basic and acidic residues" evidence="1">
    <location>
        <begin position="683"/>
        <end position="692"/>
    </location>
</feature>
<dbReference type="AlphaFoldDB" id="A0A5B9QK51"/>
<dbReference type="PANTHER" id="PTHR34978">
    <property type="entry name" value="POSSIBLE SENSOR-TRANSDUCER PROTEIN BLAR"/>
    <property type="match status" value="1"/>
</dbReference>
<dbReference type="OrthoDB" id="291597at2"/>
<dbReference type="InterPro" id="IPR016024">
    <property type="entry name" value="ARM-type_fold"/>
</dbReference>
<gene>
    <name evidence="4" type="primary">blaR1_6</name>
    <name evidence="4" type="ORF">Pr1d_52530</name>
</gene>
<keyword evidence="2" id="KW-1133">Transmembrane helix</keyword>